<feature type="binding site" evidence="6">
    <location>
        <position position="496"/>
    </location>
    <ligand>
        <name>Zn(2+)</name>
        <dbReference type="ChEBI" id="CHEBI:29105"/>
    </ligand>
</feature>
<comment type="subcellular location">
    <subcellularLocation>
        <location evidence="6">Cell membrane</location>
        <topology evidence="6">Peripheral membrane protein</topology>
    </subcellularLocation>
</comment>
<dbReference type="PANTHER" id="PTHR38344">
    <property type="entry name" value="UPF0753 PROTEIN AQ_863"/>
    <property type="match status" value="1"/>
</dbReference>
<organism evidence="8 9">
    <name type="scientific">Nitrospira defluvii</name>
    <dbReference type="NCBI Taxonomy" id="330214"/>
    <lineage>
        <taxon>Bacteria</taxon>
        <taxon>Pseudomonadati</taxon>
        <taxon>Nitrospirota</taxon>
        <taxon>Nitrospiria</taxon>
        <taxon>Nitrospirales</taxon>
        <taxon>Nitrospiraceae</taxon>
        <taxon>Nitrospira</taxon>
    </lineage>
</organism>
<evidence type="ECO:0000256" key="5">
    <source>
        <dbReference type="ARBA" id="ARBA00023136"/>
    </source>
</evidence>
<dbReference type="KEGG" id="nde:NIDE1770"/>
<dbReference type="HOGENOM" id="CLU_009885_0_0_0"/>
<keyword evidence="1 6" id="KW-0813">Transport</keyword>
<dbReference type="EMBL" id="FP929003">
    <property type="protein sequence ID" value="CBK41501.1"/>
    <property type="molecule type" value="Genomic_DNA"/>
</dbReference>
<keyword evidence="4 6" id="KW-0862">Zinc</keyword>
<feature type="binding site" evidence="6">
    <location>
        <position position="782"/>
    </location>
    <ligand>
        <name>Zn(2+)</name>
        <dbReference type="ChEBI" id="CHEBI:29105"/>
    </ligand>
</feature>
<keyword evidence="3 6" id="KW-0479">Metal-binding</keyword>
<evidence type="ECO:0000256" key="3">
    <source>
        <dbReference type="ARBA" id="ARBA00022723"/>
    </source>
</evidence>
<dbReference type="GO" id="GO:0008270">
    <property type="term" value="F:zinc ion binding"/>
    <property type="evidence" value="ECO:0007669"/>
    <property type="project" value="UniProtKB-UniRule"/>
</dbReference>
<evidence type="ECO:0000256" key="6">
    <source>
        <dbReference type="HAMAP-Rule" id="MF_01871"/>
    </source>
</evidence>
<dbReference type="Proteomes" id="UP000001660">
    <property type="component" value="Chromosome"/>
</dbReference>
<evidence type="ECO:0000256" key="4">
    <source>
        <dbReference type="ARBA" id="ARBA00022833"/>
    </source>
</evidence>
<gene>
    <name evidence="6" type="primary">dabA</name>
    <name evidence="8" type="ORF">NIDE1770</name>
</gene>
<accession>D8PE42</accession>
<feature type="compositionally biased region" description="Basic and acidic residues" evidence="7">
    <location>
        <begin position="1075"/>
        <end position="1091"/>
    </location>
</feature>
<evidence type="ECO:0000313" key="9">
    <source>
        <dbReference type="Proteomes" id="UP000001660"/>
    </source>
</evidence>
<comment type="function">
    <text evidence="6">Part of an energy-coupled inorganic carbon pump.</text>
</comment>
<protein>
    <recommendedName>
        <fullName evidence="6">Probable inorganic carbon transporter subunit DabA</fullName>
    </recommendedName>
</protein>
<dbReference type="PANTHER" id="PTHR38344:SF1">
    <property type="entry name" value="INORGANIC CARBON TRANSPORTER SUBUNIT DABA-RELATED"/>
    <property type="match status" value="1"/>
</dbReference>
<keyword evidence="5 6" id="KW-0472">Membrane</keyword>
<comment type="subunit">
    <text evidence="6">Forms a complex with DabB.</text>
</comment>
<dbReference type="Pfam" id="PF10070">
    <property type="entry name" value="DabA"/>
    <property type="match status" value="1"/>
</dbReference>
<keyword evidence="2 6" id="KW-1003">Cell membrane</keyword>
<dbReference type="GO" id="GO:0005886">
    <property type="term" value="C:plasma membrane"/>
    <property type="evidence" value="ECO:0007669"/>
    <property type="project" value="UniProtKB-SubCell"/>
</dbReference>
<evidence type="ECO:0000256" key="2">
    <source>
        <dbReference type="ARBA" id="ARBA00022475"/>
    </source>
</evidence>
<dbReference type="AlphaFoldDB" id="D8PE42"/>
<evidence type="ECO:0000313" key="8">
    <source>
        <dbReference type="EMBL" id="CBK41501.1"/>
    </source>
</evidence>
<feature type="region of interest" description="Disordered" evidence="7">
    <location>
        <begin position="869"/>
        <end position="893"/>
    </location>
</feature>
<evidence type="ECO:0000256" key="1">
    <source>
        <dbReference type="ARBA" id="ARBA00022448"/>
    </source>
</evidence>
<sequence>MTVQLRTFTDAERMELRSHVELAGEAISSYWPMRTFIHHNPLHGLEELPFGPAVKRGEQLLGGKGYLPSALYRRYFEQGRIRQEDVTRVLAPLASKRQVLFAGHEISHLDLLRLSMVHGLGDAAQASADPSGPVGDRLDQLALWLATAVGQARTSQTETLTPWETVDLLSHETLSTWCDRTLGTSLLSDINEQMIKWCSAFLDEGEASWTMPDRQHTFYRAWKRLARYDASLRLLGVADAAQKIDALGDRPEEAVLDSLAVMGIPKSAWESYFALHLSALPGWTGYIKWRSEEQHHPWQARYPVDLVKYLAVRLFYEREFVALHCRRSLDIAGQYDAIRASIDQAPYAHWLRRQLTEGRLPASAAAEAREWGRLHRTAKSDEWNGIGKQVYEQTAGWRASEAVKQDARRLWALSLAMGADPEQISETEPADVSTILNWLDGFPAGQQSQRWLEAFEARHRRDIVGQLSGVATQLRDAGDRASSGGSSRPLAQMVFCIDVRSEVLRRHLEQLGGYETLGVAGFFGIPVKYQAFGEEHPVTHSPVLLKPKNHIREIPRSYHGAAASRHRLFARLNKAGHELLHDLKENVITPYVMVEALGWFFSVPFFGKTLCPLWYHRLTSWVKGLWLPPLATTLTIDKLTREEAEEMVAAEQRASIRAALRREFPALGSAITPALIETIRLGALENQHEQSRGEVSNALGIAPSEAGALHERLRRELALTPRGMSTRMQRITLHGFSVAEQAYGVEAALRLMGFTSGFSRLVVMCSHGSTSDNNPYESALDCGACGGNSGLPNARAFASMANNPAVRKVLESRGIKIPGDTHFVAALHDTTRNDVRIVDLEDVPPTHRKDLVRLLEDLEEAGTQAALERGLALERPSAKPTRRDPQQRASRRSVDWAQVRPEWGLSRNNLLIIGRRELTRPLDLQGRSFLHSYDYRQDASGKLLETIMTAPLIVAQWINMEHYFSTVDNEVYGSGSKVYHNIVGRVGVMSGATSDLRLGLPAQTVLDGPVPYHEPMRLLTVIEAPRALVESVIAKHPGLERLFQNEWVSLVVCEPNEAAFYHYDIMQGWRLVSDEAEPRRELEGSSGRRPDAGVSGAPPESGGPVREGEEPAASRP</sequence>
<dbReference type="InterPro" id="IPR018752">
    <property type="entry name" value="DabA"/>
</dbReference>
<dbReference type="OrthoDB" id="9757711at2"/>
<comment type="cofactor">
    <cofactor evidence="6">
        <name>Zn(2+)</name>
        <dbReference type="ChEBI" id="CHEBI:29105"/>
    </cofactor>
</comment>
<comment type="similarity">
    <text evidence="6">Belongs to the inorganic carbon transporter (TC 9.A.2) DabA family.</text>
</comment>
<reference evidence="8 9" key="1">
    <citation type="journal article" date="2010" name="Proc. Natl. Acad. Sci. U.S.A.">
        <title>A Nitrospira metagenome illuminates the physiology and evolution of globally important nitrite-oxidizing bacteria.</title>
        <authorList>
            <person name="Lucker S."/>
            <person name="Wagner M."/>
            <person name="Maixner F."/>
            <person name="Pelletier E."/>
            <person name="Koch H."/>
            <person name="Vacherie B."/>
            <person name="Rattei T."/>
            <person name="Sinninghe Damste J."/>
            <person name="Spieck E."/>
            <person name="Le Paslier D."/>
            <person name="Daims H."/>
        </authorList>
    </citation>
    <scope>NUCLEOTIDE SEQUENCE [LARGE SCALE GENOMIC DNA]</scope>
</reference>
<proteinExistence type="inferred from homology"/>
<evidence type="ECO:0000256" key="7">
    <source>
        <dbReference type="SAM" id="MobiDB-lite"/>
    </source>
</evidence>
<dbReference type="HAMAP" id="MF_01871">
    <property type="entry name" value="DabA"/>
    <property type="match status" value="1"/>
</dbReference>
<name>D8PE42_9BACT</name>
<feature type="region of interest" description="Disordered" evidence="7">
    <location>
        <begin position="1075"/>
        <end position="1116"/>
    </location>
</feature>
<keyword evidence="9" id="KW-1185">Reference proteome</keyword>
<feature type="binding site" evidence="6">
    <location>
        <position position="767"/>
    </location>
    <ligand>
        <name>Zn(2+)</name>
        <dbReference type="ChEBI" id="CHEBI:29105"/>
    </ligand>
</feature>
<dbReference type="eggNOG" id="COG3002">
    <property type="taxonomic scope" value="Bacteria"/>
</dbReference>
<feature type="binding site" evidence="6">
    <location>
        <position position="498"/>
    </location>
    <ligand>
        <name>Zn(2+)</name>
        <dbReference type="ChEBI" id="CHEBI:29105"/>
    </ligand>
</feature>
<dbReference type="STRING" id="330214.NIDE1770"/>